<dbReference type="EMBL" id="OZ021743">
    <property type="protein sequence ID" value="CAK9329482.1"/>
    <property type="molecule type" value="Genomic_DNA"/>
</dbReference>
<keyword evidence="3" id="KW-1185">Reference proteome</keyword>
<evidence type="ECO:0000313" key="3">
    <source>
        <dbReference type="Proteomes" id="UP001642487"/>
    </source>
</evidence>
<dbReference type="Proteomes" id="UP001642487">
    <property type="component" value="Chromosome 9"/>
</dbReference>
<sequence length="130" mass="14785">MSRPHQILPLLLVLSKKKKKNLITTSLPPQFLFSLPLGLVFVVGSFFLFSFLSFPPFLSISNKILACLRLLLQFLLFSDSPLQIAAPRTYHPAIVVSDNACELMERHLFIEIGRVNCLIRCTTFRVHEAE</sequence>
<feature type="transmembrane region" description="Helical" evidence="1">
    <location>
        <begin position="31"/>
        <end position="54"/>
    </location>
</feature>
<evidence type="ECO:0000256" key="1">
    <source>
        <dbReference type="SAM" id="Phobius"/>
    </source>
</evidence>
<name>A0ABP0ZFL5_9ROSI</name>
<keyword evidence="1" id="KW-1133">Transmembrane helix</keyword>
<keyword evidence="1" id="KW-0472">Membrane</keyword>
<evidence type="ECO:0000313" key="2">
    <source>
        <dbReference type="EMBL" id="CAK9329482.1"/>
    </source>
</evidence>
<gene>
    <name evidence="2" type="ORF">CITCOLO1_LOCUS21940</name>
</gene>
<protein>
    <submittedName>
        <fullName evidence="2">Uncharacterized protein</fullName>
    </submittedName>
</protein>
<accession>A0ABP0ZFL5</accession>
<keyword evidence="1" id="KW-0812">Transmembrane</keyword>
<organism evidence="2 3">
    <name type="scientific">Citrullus colocynthis</name>
    <name type="common">colocynth</name>
    <dbReference type="NCBI Taxonomy" id="252529"/>
    <lineage>
        <taxon>Eukaryota</taxon>
        <taxon>Viridiplantae</taxon>
        <taxon>Streptophyta</taxon>
        <taxon>Embryophyta</taxon>
        <taxon>Tracheophyta</taxon>
        <taxon>Spermatophyta</taxon>
        <taxon>Magnoliopsida</taxon>
        <taxon>eudicotyledons</taxon>
        <taxon>Gunneridae</taxon>
        <taxon>Pentapetalae</taxon>
        <taxon>rosids</taxon>
        <taxon>fabids</taxon>
        <taxon>Cucurbitales</taxon>
        <taxon>Cucurbitaceae</taxon>
        <taxon>Benincaseae</taxon>
        <taxon>Citrullus</taxon>
    </lineage>
</organism>
<reference evidence="2 3" key="1">
    <citation type="submission" date="2024-03" db="EMBL/GenBank/DDBJ databases">
        <authorList>
            <person name="Gkanogiannis A."/>
            <person name="Becerra Lopez-Lavalle L."/>
        </authorList>
    </citation>
    <scope>NUCLEOTIDE SEQUENCE [LARGE SCALE GENOMIC DNA]</scope>
</reference>
<proteinExistence type="predicted"/>